<evidence type="ECO:0000259" key="4">
    <source>
        <dbReference type="PROSITE" id="PS50932"/>
    </source>
</evidence>
<gene>
    <name evidence="5" type="ORF">SAMN05216179_0763</name>
</gene>
<dbReference type="GO" id="GO:0000976">
    <property type="term" value="F:transcription cis-regulatory region binding"/>
    <property type="evidence" value="ECO:0007669"/>
    <property type="project" value="TreeGrafter"/>
</dbReference>
<reference evidence="5 6" key="1">
    <citation type="submission" date="2016-11" db="EMBL/GenBank/DDBJ databases">
        <authorList>
            <person name="Jaros S."/>
            <person name="Januszkiewicz K."/>
            <person name="Wedrychowicz H."/>
        </authorList>
    </citation>
    <scope>NUCLEOTIDE SEQUENCE [LARGE SCALE GENOMIC DNA]</scope>
    <source>
        <strain evidence="5 6">CGMCC 1.10681</strain>
    </source>
</reference>
<dbReference type="CDD" id="cd01392">
    <property type="entry name" value="HTH_LacI"/>
    <property type="match status" value="1"/>
</dbReference>
<dbReference type="InterPro" id="IPR046335">
    <property type="entry name" value="LacI/GalR-like_sensor"/>
</dbReference>
<name>A0A1M7KLL1_9BACI</name>
<sequence length="341" mass="38727">MATIKDIAIKSKVSPATVSRVLNNDQSLSVAEDTRQRILEVAKSLDYTTIRSRKKQIEEKASTYKFGIFLCQSIEEELSDPYFLSIRQGVERQCREIGVETVEIYRIHNQLSQLNDELDGLIVIGKIHTEVVEQLKQKIKHFIYVDYSPDEYHFDSVVIDFEKATNLALDHLFNLGYQKIGYIGGLQAEHSKNKQTRHFSDGRHKAFNEKMKKMEINASEHTYIGDFTMSEGYRLMKEAILKGELPDAFFIASDPMAVGALRALQEENIKVPDEVAIVSFDNVEMAKFASCPLTTIHVPTETMGRTGVKLLMDRLDGRELPLKVVVPTKLVIRESCGSHIK</sequence>
<keyword evidence="2" id="KW-0238">DNA-binding</keyword>
<dbReference type="PANTHER" id="PTHR30146:SF149">
    <property type="entry name" value="HTH-TYPE TRANSCRIPTIONAL REGULATOR EBGR"/>
    <property type="match status" value="1"/>
</dbReference>
<keyword evidence="3" id="KW-0804">Transcription</keyword>
<dbReference type="OrthoDB" id="43195at2"/>
<dbReference type="InterPro" id="IPR000843">
    <property type="entry name" value="HTH_LacI"/>
</dbReference>
<dbReference type="Pfam" id="PF00356">
    <property type="entry name" value="LacI"/>
    <property type="match status" value="1"/>
</dbReference>
<dbReference type="InterPro" id="IPR010982">
    <property type="entry name" value="Lambda_DNA-bd_dom_sf"/>
</dbReference>
<feature type="domain" description="HTH lacI-type" evidence="4">
    <location>
        <begin position="2"/>
        <end position="55"/>
    </location>
</feature>
<evidence type="ECO:0000256" key="1">
    <source>
        <dbReference type="ARBA" id="ARBA00023015"/>
    </source>
</evidence>
<evidence type="ECO:0000313" key="6">
    <source>
        <dbReference type="Proteomes" id="UP000184184"/>
    </source>
</evidence>
<dbReference type="GO" id="GO:0003700">
    <property type="term" value="F:DNA-binding transcription factor activity"/>
    <property type="evidence" value="ECO:0007669"/>
    <property type="project" value="TreeGrafter"/>
</dbReference>
<dbReference type="PROSITE" id="PS00356">
    <property type="entry name" value="HTH_LACI_1"/>
    <property type="match status" value="1"/>
</dbReference>
<dbReference type="SUPFAM" id="SSF47413">
    <property type="entry name" value="lambda repressor-like DNA-binding domains"/>
    <property type="match status" value="1"/>
</dbReference>
<dbReference type="SMART" id="SM00354">
    <property type="entry name" value="HTH_LACI"/>
    <property type="match status" value="1"/>
</dbReference>
<dbReference type="RefSeq" id="WP_073199767.1">
    <property type="nucleotide sequence ID" value="NZ_FRCZ01000001.1"/>
</dbReference>
<dbReference type="EMBL" id="FRCZ01000001">
    <property type="protein sequence ID" value="SHM66174.1"/>
    <property type="molecule type" value="Genomic_DNA"/>
</dbReference>
<protein>
    <submittedName>
        <fullName evidence="5">Transcriptional regulator, LacI family</fullName>
    </submittedName>
</protein>
<organism evidence="5 6">
    <name type="scientific">Gracilibacillus kekensis</name>
    <dbReference type="NCBI Taxonomy" id="1027249"/>
    <lineage>
        <taxon>Bacteria</taxon>
        <taxon>Bacillati</taxon>
        <taxon>Bacillota</taxon>
        <taxon>Bacilli</taxon>
        <taxon>Bacillales</taxon>
        <taxon>Bacillaceae</taxon>
        <taxon>Gracilibacillus</taxon>
    </lineage>
</organism>
<dbReference type="InterPro" id="IPR028082">
    <property type="entry name" value="Peripla_BP_I"/>
</dbReference>
<keyword evidence="1" id="KW-0805">Transcription regulation</keyword>
<accession>A0A1M7KLL1</accession>
<dbReference type="Proteomes" id="UP000184184">
    <property type="component" value="Unassembled WGS sequence"/>
</dbReference>
<dbReference type="CDD" id="cd01544">
    <property type="entry name" value="PBP1_GalR"/>
    <property type="match status" value="1"/>
</dbReference>
<dbReference type="Gene3D" id="1.10.260.40">
    <property type="entry name" value="lambda repressor-like DNA-binding domains"/>
    <property type="match status" value="1"/>
</dbReference>
<dbReference type="PANTHER" id="PTHR30146">
    <property type="entry name" value="LACI-RELATED TRANSCRIPTIONAL REPRESSOR"/>
    <property type="match status" value="1"/>
</dbReference>
<dbReference type="Gene3D" id="3.40.50.2300">
    <property type="match status" value="2"/>
</dbReference>
<dbReference type="SUPFAM" id="SSF53822">
    <property type="entry name" value="Periplasmic binding protein-like I"/>
    <property type="match status" value="1"/>
</dbReference>
<dbReference type="PROSITE" id="PS50932">
    <property type="entry name" value="HTH_LACI_2"/>
    <property type="match status" value="1"/>
</dbReference>
<dbReference type="STRING" id="1027249.SAMN05216179_0763"/>
<proteinExistence type="predicted"/>
<dbReference type="Pfam" id="PF13377">
    <property type="entry name" value="Peripla_BP_3"/>
    <property type="match status" value="1"/>
</dbReference>
<evidence type="ECO:0000313" key="5">
    <source>
        <dbReference type="EMBL" id="SHM66174.1"/>
    </source>
</evidence>
<evidence type="ECO:0000256" key="2">
    <source>
        <dbReference type="ARBA" id="ARBA00023125"/>
    </source>
</evidence>
<evidence type="ECO:0000256" key="3">
    <source>
        <dbReference type="ARBA" id="ARBA00023163"/>
    </source>
</evidence>
<keyword evidence="6" id="KW-1185">Reference proteome</keyword>
<dbReference type="AlphaFoldDB" id="A0A1M7KLL1"/>